<organism evidence="2 3">
    <name type="scientific">Riccia sorocarpa</name>
    <dbReference type="NCBI Taxonomy" id="122646"/>
    <lineage>
        <taxon>Eukaryota</taxon>
        <taxon>Viridiplantae</taxon>
        <taxon>Streptophyta</taxon>
        <taxon>Embryophyta</taxon>
        <taxon>Marchantiophyta</taxon>
        <taxon>Marchantiopsida</taxon>
        <taxon>Marchantiidae</taxon>
        <taxon>Marchantiales</taxon>
        <taxon>Ricciaceae</taxon>
        <taxon>Riccia</taxon>
    </lineage>
</organism>
<proteinExistence type="predicted"/>
<feature type="region of interest" description="Disordered" evidence="1">
    <location>
        <begin position="1"/>
        <end position="59"/>
    </location>
</feature>
<gene>
    <name evidence="2" type="ORF">R1sor_025568</name>
</gene>
<evidence type="ECO:0000313" key="2">
    <source>
        <dbReference type="EMBL" id="KAL3675620.1"/>
    </source>
</evidence>
<keyword evidence="3" id="KW-1185">Reference proteome</keyword>
<accession>A0ABD3GC06</accession>
<name>A0ABD3GC06_9MARC</name>
<dbReference type="EMBL" id="JBJQOH010000008">
    <property type="protein sequence ID" value="KAL3675620.1"/>
    <property type="molecule type" value="Genomic_DNA"/>
</dbReference>
<evidence type="ECO:0000313" key="3">
    <source>
        <dbReference type="Proteomes" id="UP001633002"/>
    </source>
</evidence>
<evidence type="ECO:0000256" key="1">
    <source>
        <dbReference type="SAM" id="MobiDB-lite"/>
    </source>
</evidence>
<dbReference type="Proteomes" id="UP001633002">
    <property type="component" value="Unassembled WGS sequence"/>
</dbReference>
<protein>
    <submittedName>
        <fullName evidence="2">Uncharacterized protein</fullName>
    </submittedName>
</protein>
<sequence length="142" mass="16182">MNLDDIDDHEAALMRRLKREGQEASASNAGEEEDDRNVGDNGDQQQEGEAAEDQVEGENVPHIVHVTPASFFPSLESYEFFGIRSQEQLSKLVRLLIQSFALREVFYSKNVSHPVRFALSRIFPQEFDSVVCYLMDRTMLTV</sequence>
<comment type="caution">
    <text evidence="2">The sequence shown here is derived from an EMBL/GenBank/DDBJ whole genome shotgun (WGS) entry which is preliminary data.</text>
</comment>
<reference evidence="2 3" key="1">
    <citation type="submission" date="2024-09" db="EMBL/GenBank/DDBJ databases">
        <title>Chromosome-scale assembly of Riccia sorocarpa.</title>
        <authorList>
            <person name="Paukszto L."/>
        </authorList>
    </citation>
    <scope>NUCLEOTIDE SEQUENCE [LARGE SCALE GENOMIC DNA]</scope>
    <source>
        <strain evidence="2">LP-2024</strain>
        <tissue evidence="2">Aerial parts of the thallus</tissue>
    </source>
</reference>
<dbReference type="AlphaFoldDB" id="A0ABD3GC06"/>